<dbReference type="RefSeq" id="WP_290022615.1">
    <property type="nucleotide sequence ID" value="NZ_JAOPLV010000009.1"/>
</dbReference>
<accession>A0AAW7I074</accession>
<proteinExistence type="predicted"/>
<dbReference type="Proteomes" id="UP001168216">
    <property type="component" value="Unassembled WGS sequence"/>
</dbReference>
<dbReference type="InterPro" id="IPR007684">
    <property type="entry name" value="Znf_Ogr/Delta"/>
</dbReference>
<evidence type="ECO:0000313" key="2">
    <source>
        <dbReference type="EMBL" id="MDM5141564.1"/>
    </source>
</evidence>
<dbReference type="Pfam" id="PF04606">
    <property type="entry name" value="Ogr_Delta"/>
    <property type="match status" value="1"/>
</dbReference>
<sequence>MRLKCPHCHAHSNVRTSQMMSTLTGVARYQCSNVDCGHTFKAMFEITESLSPSAMANPAVVLPMFNQRAKESAQ</sequence>
<dbReference type="EMBL" id="JAOPLV010000009">
    <property type="protein sequence ID" value="MDM5141564.1"/>
    <property type="molecule type" value="Genomic_DNA"/>
</dbReference>
<gene>
    <name evidence="2" type="ORF">OB959_17475</name>
</gene>
<reference evidence="2" key="1">
    <citation type="submission" date="2023-08" db="EMBL/GenBank/DDBJ databases">
        <title>WGS of Aeromonas isolates.</title>
        <authorList>
            <person name="Lee H."/>
        </authorList>
    </citation>
    <scope>NUCLEOTIDE SEQUENCE</scope>
    <source>
        <strain evidence="2">SL22</strain>
    </source>
</reference>
<comment type="caution">
    <text evidence="2">The sequence shown here is derived from an EMBL/GenBank/DDBJ whole genome shotgun (WGS) entry which is preliminary data.</text>
</comment>
<name>A0AAW7I074_9GAMM</name>
<protein>
    <submittedName>
        <fullName evidence="2">Ogr/Delta-like zinc finger family protein</fullName>
    </submittedName>
</protein>
<evidence type="ECO:0000313" key="3">
    <source>
        <dbReference type="Proteomes" id="UP001168216"/>
    </source>
</evidence>
<organism evidence="2 3">
    <name type="scientific">Aeromonas bestiarum</name>
    <dbReference type="NCBI Taxonomy" id="105751"/>
    <lineage>
        <taxon>Bacteria</taxon>
        <taxon>Pseudomonadati</taxon>
        <taxon>Pseudomonadota</taxon>
        <taxon>Gammaproteobacteria</taxon>
        <taxon>Aeromonadales</taxon>
        <taxon>Aeromonadaceae</taxon>
        <taxon>Aeromonas</taxon>
    </lineage>
</organism>
<evidence type="ECO:0000259" key="1">
    <source>
        <dbReference type="Pfam" id="PF04606"/>
    </source>
</evidence>
<dbReference type="AlphaFoldDB" id="A0AAW7I074"/>
<feature type="domain" description="Zinc finger Ogr/Delta-type" evidence="1">
    <location>
        <begin position="4"/>
        <end position="49"/>
    </location>
</feature>